<dbReference type="Pfam" id="PF00156">
    <property type="entry name" value="Pribosyltran"/>
    <property type="match status" value="1"/>
</dbReference>
<keyword evidence="3" id="KW-0238">DNA-binding</keyword>
<dbReference type="InterPro" id="IPR000836">
    <property type="entry name" value="PRTase_dom"/>
</dbReference>
<evidence type="ECO:0000256" key="2">
    <source>
        <dbReference type="ARBA" id="ARBA00023015"/>
    </source>
</evidence>
<evidence type="ECO:0000313" key="9">
    <source>
        <dbReference type="Proteomes" id="UP000217083"/>
    </source>
</evidence>
<keyword evidence="9" id="KW-1185">Reference proteome</keyword>
<evidence type="ECO:0000256" key="4">
    <source>
        <dbReference type="ARBA" id="ARBA00023163"/>
    </source>
</evidence>
<feature type="domain" description="Bacterial purine repressor N-terminal" evidence="7">
    <location>
        <begin position="4"/>
        <end position="73"/>
    </location>
</feature>
<dbReference type="GO" id="GO:0045982">
    <property type="term" value="P:negative regulation of purine nucleobase metabolic process"/>
    <property type="evidence" value="ECO:0007669"/>
    <property type="project" value="InterPro"/>
</dbReference>
<evidence type="ECO:0000313" key="8">
    <source>
        <dbReference type="EMBL" id="OZM55849.1"/>
    </source>
</evidence>
<evidence type="ECO:0000259" key="6">
    <source>
        <dbReference type="Pfam" id="PF00156"/>
    </source>
</evidence>
<evidence type="ECO:0000256" key="1">
    <source>
        <dbReference type="ARBA" id="ARBA00011738"/>
    </source>
</evidence>
<dbReference type="Gene3D" id="1.10.10.10">
    <property type="entry name" value="Winged helix-like DNA-binding domain superfamily/Winged helix DNA-binding domain"/>
    <property type="match status" value="1"/>
</dbReference>
<keyword evidence="4" id="KW-0804">Transcription</keyword>
<dbReference type="InterPro" id="IPR010078">
    <property type="entry name" value="PurR_Bsub"/>
</dbReference>
<dbReference type="GO" id="GO:0003677">
    <property type="term" value="F:DNA binding"/>
    <property type="evidence" value="ECO:0007669"/>
    <property type="project" value="UniProtKB-KW"/>
</dbReference>
<dbReference type="SUPFAM" id="SSF53271">
    <property type="entry name" value="PRTase-like"/>
    <property type="match status" value="1"/>
</dbReference>
<reference evidence="9" key="1">
    <citation type="submission" date="2017-08" db="EMBL/GenBank/DDBJ databases">
        <authorList>
            <person name="Huang Z."/>
        </authorList>
    </citation>
    <scope>NUCLEOTIDE SEQUENCE [LARGE SCALE GENOMIC DNA]</scope>
    <source>
        <strain evidence="9">SA5d-4</strain>
    </source>
</reference>
<dbReference type="RefSeq" id="WP_094926543.1">
    <property type="nucleotide sequence ID" value="NZ_NPIA01000011.1"/>
</dbReference>
<dbReference type="InterPro" id="IPR029057">
    <property type="entry name" value="PRTase-like"/>
</dbReference>
<dbReference type="SUPFAM" id="SSF46785">
    <property type="entry name" value="Winged helix' DNA-binding domain"/>
    <property type="match status" value="1"/>
</dbReference>
<comment type="subunit">
    <text evidence="1">Homodimer.</text>
</comment>
<dbReference type="Pfam" id="PF09182">
    <property type="entry name" value="PuR_N"/>
    <property type="match status" value="1"/>
</dbReference>
<dbReference type="NCBIfam" id="TIGR01743">
    <property type="entry name" value="purR_Bsub"/>
    <property type="match status" value="1"/>
</dbReference>
<dbReference type="InterPro" id="IPR036390">
    <property type="entry name" value="WH_DNA-bd_sf"/>
</dbReference>
<comment type="similarity">
    <text evidence="5">Belongs to the purine/pyrimidine phosphoribosyltransferase family. PurR subfamily.</text>
</comment>
<dbReference type="PANTHER" id="PTHR43864">
    <property type="entry name" value="HYPOXANTHINE/GUANINE PHOSPHORIBOSYLTRANSFERASE"/>
    <property type="match status" value="1"/>
</dbReference>
<comment type="caution">
    <text evidence="8">The sequence shown here is derived from an EMBL/GenBank/DDBJ whole genome shotgun (WGS) entry which is preliminary data.</text>
</comment>
<dbReference type="GO" id="GO:0045892">
    <property type="term" value="P:negative regulation of DNA-templated transcription"/>
    <property type="evidence" value="ECO:0007669"/>
    <property type="project" value="InterPro"/>
</dbReference>
<evidence type="ECO:0000256" key="5">
    <source>
        <dbReference type="ARBA" id="ARBA00049656"/>
    </source>
</evidence>
<feature type="domain" description="Phosphoribosyltransferase" evidence="6">
    <location>
        <begin position="112"/>
        <end position="256"/>
    </location>
</feature>
<dbReference type="PANTHER" id="PTHR43864:SF2">
    <property type="entry name" value="PUR OPERON REPRESSOR"/>
    <property type="match status" value="1"/>
</dbReference>
<dbReference type="Gene3D" id="3.40.50.2020">
    <property type="match status" value="1"/>
</dbReference>
<organism evidence="8 9">
    <name type="scientific">Lottiidibacillus patelloidae</name>
    <dbReference type="NCBI Taxonomy" id="2670334"/>
    <lineage>
        <taxon>Bacteria</taxon>
        <taxon>Bacillati</taxon>
        <taxon>Bacillota</taxon>
        <taxon>Bacilli</taxon>
        <taxon>Bacillales</taxon>
        <taxon>Bacillaceae</taxon>
        <taxon>Lottiidibacillus</taxon>
    </lineage>
</organism>
<sequence length="286" mass="31270">MKLRRSARLVDMTRVLLDQPHELISLSYFSERYQSAKSSISEDLGIIKSSFEHEGIGTLKTVAGAAGGVLYIPLVNQQEASTVISDLKETVANSERLLPGGYLFMTDILGDSRLMKKIGRLYASIFADRKIDVVMTVATKGIPFAYSIASFLNVPVVIVRRDTRVTEGSTVSINYVSGSQKRIQTMVLSRRSLKTGSNVLIVDDFMKAGGTISGMVSLLNEFQAKVAGIGVLIEAQDKEAKLINDYVSLVKVDEVDETSKQISVTDGNYKEFLTSGESVKHEGDTN</sequence>
<proteinExistence type="inferred from homology"/>
<dbReference type="InterPro" id="IPR015265">
    <property type="entry name" value="PuR_N"/>
</dbReference>
<dbReference type="AlphaFoldDB" id="A0A263BQ33"/>
<dbReference type="Proteomes" id="UP000217083">
    <property type="component" value="Unassembled WGS sequence"/>
</dbReference>
<dbReference type="CDD" id="cd06223">
    <property type="entry name" value="PRTases_typeI"/>
    <property type="match status" value="1"/>
</dbReference>
<protein>
    <submittedName>
        <fullName evidence="8">Pur operon repressor</fullName>
    </submittedName>
</protein>
<gene>
    <name evidence="8" type="ORF">CIB95_15125</name>
</gene>
<evidence type="ECO:0000259" key="7">
    <source>
        <dbReference type="Pfam" id="PF09182"/>
    </source>
</evidence>
<accession>A0A263BQ33</accession>
<evidence type="ECO:0000256" key="3">
    <source>
        <dbReference type="ARBA" id="ARBA00023125"/>
    </source>
</evidence>
<dbReference type="InterPro" id="IPR036388">
    <property type="entry name" value="WH-like_DNA-bd_sf"/>
</dbReference>
<name>A0A263BQ33_9BACI</name>
<reference evidence="8 9" key="2">
    <citation type="submission" date="2017-09" db="EMBL/GenBank/DDBJ databases">
        <title>Bacillus patelloidae sp. nov., isolated from the intestinal tract of a marine limpet.</title>
        <authorList>
            <person name="Liu R."/>
            <person name="Dong C."/>
            <person name="Shao Z."/>
        </authorList>
    </citation>
    <scope>NUCLEOTIDE SEQUENCE [LARGE SCALE GENOMIC DNA]</scope>
    <source>
        <strain evidence="8 9">SA5d-4</strain>
    </source>
</reference>
<dbReference type="EMBL" id="NPIA01000011">
    <property type="protein sequence ID" value="OZM55849.1"/>
    <property type="molecule type" value="Genomic_DNA"/>
</dbReference>
<keyword evidence="2" id="KW-0805">Transcription regulation</keyword>
<dbReference type="InterPro" id="IPR050118">
    <property type="entry name" value="Pur/Pyrimidine_PRTase"/>
</dbReference>